<dbReference type="InterPro" id="IPR051317">
    <property type="entry name" value="Gfo/Idh/MocA_oxidoreduct"/>
</dbReference>
<dbReference type="AlphaFoldDB" id="A0A316FLV8"/>
<name>A0A316FLV8_9ACTN</name>
<dbReference type="GO" id="GO:0000166">
    <property type="term" value="F:nucleotide binding"/>
    <property type="evidence" value="ECO:0007669"/>
    <property type="project" value="InterPro"/>
</dbReference>
<dbReference type="OrthoDB" id="9815825at2"/>
<dbReference type="Proteomes" id="UP000245697">
    <property type="component" value="Unassembled WGS sequence"/>
</dbReference>
<proteinExistence type="inferred from homology"/>
<gene>
    <name evidence="4" type="ORF">BC793_10540</name>
</gene>
<comment type="similarity">
    <text evidence="1">Belongs to the Gfo/Idh/MocA family.</text>
</comment>
<dbReference type="Gene3D" id="3.30.360.10">
    <property type="entry name" value="Dihydrodipicolinate Reductase, domain 2"/>
    <property type="match status" value="1"/>
</dbReference>
<dbReference type="PANTHER" id="PTHR43708">
    <property type="entry name" value="CONSERVED EXPRESSED OXIDOREDUCTASE (EUROFUNG)"/>
    <property type="match status" value="1"/>
</dbReference>
<reference evidence="4 5" key="1">
    <citation type="submission" date="2018-05" db="EMBL/GenBank/DDBJ databases">
        <title>Genomic Encyclopedia of Archaeal and Bacterial Type Strains, Phase II (KMG-II): from individual species to whole genera.</title>
        <authorList>
            <person name="Goeker M."/>
        </authorList>
    </citation>
    <scope>NUCLEOTIDE SEQUENCE [LARGE SCALE GENOMIC DNA]</scope>
    <source>
        <strain evidence="4 5">DSM 45184</strain>
    </source>
</reference>
<dbReference type="InterPro" id="IPR004104">
    <property type="entry name" value="Gfo/Idh/MocA-like_OxRdtase_C"/>
</dbReference>
<comment type="caution">
    <text evidence="4">The sequence shown here is derived from an EMBL/GenBank/DDBJ whole genome shotgun (WGS) entry which is preliminary data.</text>
</comment>
<evidence type="ECO:0000259" key="2">
    <source>
        <dbReference type="Pfam" id="PF01408"/>
    </source>
</evidence>
<evidence type="ECO:0000256" key="1">
    <source>
        <dbReference type="ARBA" id="ARBA00010928"/>
    </source>
</evidence>
<evidence type="ECO:0000259" key="3">
    <source>
        <dbReference type="Pfam" id="PF02894"/>
    </source>
</evidence>
<dbReference type="RefSeq" id="WP_109592552.1">
    <property type="nucleotide sequence ID" value="NZ_BONA01000034.1"/>
</dbReference>
<dbReference type="InterPro" id="IPR036291">
    <property type="entry name" value="NAD(P)-bd_dom_sf"/>
</dbReference>
<accession>A0A316FLV8</accession>
<organism evidence="4 5">
    <name type="scientific">Actinoplanes xinjiangensis</name>
    <dbReference type="NCBI Taxonomy" id="512350"/>
    <lineage>
        <taxon>Bacteria</taxon>
        <taxon>Bacillati</taxon>
        <taxon>Actinomycetota</taxon>
        <taxon>Actinomycetes</taxon>
        <taxon>Micromonosporales</taxon>
        <taxon>Micromonosporaceae</taxon>
        <taxon>Actinoplanes</taxon>
    </lineage>
</organism>
<dbReference type="PANTHER" id="PTHR43708:SF8">
    <property type="entry name" value="OXIDOREDUCTASE"/>
    <property type="match status" value="1"/>
</dbReference>
<dbReference type="Pfam" id="PF02894">
    <property type="entry name" value="GFO_IDH_MocA_C"/>
    <property type="match status" value="1"/>
</dbReference>
<dbReference type="InterPro" id="IPR000683">
    <property type="entry name" value="Gfo/Idh/MocA-like_OxRdtase_N"/>
</dbReference>
<feature type="domain" description="Gfo/Idh/MocA-like oxidoreductase C-terminal" evidence="3">
    <location>
        <begin position="186"/>
        <end position="344"/>
    </location>
</feature>
<evidence type="ECO:0000313" key="4">
    <source>
        <dbReference type="EMBL" id="PWK48696.1"/>
    </source>
</evidence>
<keyword evidence="5" id="KW-1185">Reference proteome</keyword>
<dbReference type="SUPFAM" id="SSF55347">
    <property type="entry name" value="Glyceraldehyde-3-phosphate dehydrogenase-like, C-terminal domain"/>
    <property type="match status" value="1"/>
</dbReference>
<dbReference type="Gene3D" id="3.40.50.720">
    <property type="entry name" value="NAD(P)-binding Rossmann-like Domain"/>
    <property type="match status" value="1"/>
</dbReference>
<dbReference type="SUPFAM" id="SSF51735">
    <property type="entry name" value="NAD(P)-binding Rossmann-fold domains"/>
    <property type="match status" value="1"/>
</dbReference>
<dbReference type="EMBL" id="QGGR01000005">
    <property type="protein sequence ID" value="PWK48696.1"/>
    <property type="molecule type" value="Genomic_DNA"/>
</dbReference>
<feature type="domain" description="Gfo/Idh/MocA-like oxidoreductase N-terminal" evidence="2">
    <location>
        <begin position="23"/>
        <end position="141"/>
    </location>
</feature>
<sequence>MNIAARYAPGVTRPAGSPDTEPVRVAVVGTGDWWGRHHAELFAGRPDTTLVAVVGRNPARTAARAAEFGTVAYVDVDEMLDRARPDLVTVCLPNEGHYEPTLRLIRAGVPLLLEKPLVFALDEADTLVAEAARRDLFVGINFNHRYARPVRLAAAAIARGDLGRLAFATWRFGGEPGTSLHPHANLIETQCHGLDMLEHLCGPIESVVAQLADPGGHGWSTLVVAARFGNGAVGSLVGSYDSSYAYQDTHRVELNGTDGRIQIDDTVRRYSFQRASDETAQVWQAGYFNDTDRSFHATFDRHVDDLLAALRAGDPPPVPIGAGRRALLLADAVITSHETGRRVSTVE</sequence>
<protein>
    <submittedName>
        <fullName evidence="4">Putative dehydrogenase</fullName>
    </submittedName>
</protein>
<dbReference type="Pfam" id="PF01408">
    <property type="entry name" value="GFO_IDH_MocA"/>
    <property type="match status" value="1"/>
</dbReference>
<evidence type="ECO:0000313" key="5">
    <source>
        <dbReference type="Proteomes" id="UP000245697"/>
    </source>
</evidence>